<reference evidence="1" key="1">
    <citation type="journal article" date="2023" name="Plant J.">
        <title>Genome sequences and population genomics provide insights into the demographic history, inbreeding, and mutation load of two 'living fossil' tree species of Dipteronia.</title>
        <authorList>
            <person name="Feng Y."/>
            <person name="Comes H.P."/>
            <person name="Chen J."/>
            <person name="Zhu S."/>
            <person name="Lu R."/>
            <person name="Zhang X."/>
            <person name="Li P."/>
            <person name="Qiu J."/>
            <person name="Olsen K.M."/>
            <person name="Qiu Y."/>
        </authorList>
    </citation>
    <scope>NUCLEOTIDE SEQUENCE</scope>
    <source>
        <strain evidence="1">KIB01</strain>
    </source>
</reference>
<keyword evidence="2" id="KW-1185">Reference proteome</keyword>
<organism evidence="1 2">
    <name type="scientific">Dipteronia dyeriana</name>
    <dbReference type="NCBI Taxonomy" id="168575"/>
    <lineage>
        <taxon>Eukaryota</taxon>
        <taxon>Viridiplantae</taxon>
        <taxon>Streptophyta</taxon>
        <taxon>Embryophyta</taxon>
        <taxon>Tracheophyta</taxon>
        <taxon>Spermatophyta</taxon>
        <taxon>Magnoliopsida</taxon>
        <taxon>eudicotyledons</taxon>
        <taxon>Gunneridae</taxon>
        <taxon>Pentapetalae</taxon>
        <taxon>rosids</taxon>
        <taxon>malvids</taxon>
        <taxon>Sapindales</taxon>
        <taxon>Sapindaceae</taxon>
        <taxon>Hippocastanoideae</taxon>
        <taxon>Acereae</taxon>
        <taxon>Dipteronia</taxon>
    </lineage>
</organism>
<dbReference type="AlphaFoldDB" id="A0AAD9U5V7"/>
<sequence>MTVISFSQCLLVEMRLTFNDIKEHVWKSVHGWKENLLSVGGKEILIKAVTQAIPTYVINIFQLTKGLCKELNAMISSSGFLCGEPALTKRNVVDIPFFCYGSSVETPSYALLWCGKARKVWGCTRFDGFFDRLRDMPVIEVLARLLDRVGKEDFASVCMISCALWENSNTTVNRGKHRDPTVWPLGKEISFRNFKFLSKLFVKWASLLVQLFKVSGSLLHQVMRLGCQW</sequence>
<accession>A0AAD9U5V7</accession>
<dbReference type="Proteomes" id="UP001280121">
    <property type="component" value="Unassembled WGS sequence"/>
</dbReference>
<protein>
    <submittedName>
        <fullName evidence="1">Uncharacterized protein</fullName>
    </submittedName>
</protein>
<evidence type="ECO:0000313" key="2">
    <source>
        <dbReference type="Proteomes" id="UP001280121"/>
    </source>
</evidence>
<gene>
    <name evidence="1" type="ORF">Ddye_015418</name>
</gene>
<evidence type="ECO:0000313" key="1">
    <source>
        <dbReference type="EMBL" id="KAK2647929.1"/>
    </source>
</evidence>
<dbReference type="EMBL" id="JANJYI010000005">
    <property type="protein sequence ID" value="KAK2647929.1"/>
    <property type="molecule type" value="Genomic_DNA"/>
</dbReference>
<proteinExistence type="predicted"/>
<comment type="caution">
    <text evidence="1">The sequence shown here is derived from an EMBL/GenBank/DDBJ whole genome shotgun (WGS) entry which is preliminary data.</text>
</comment>
<name>A0AAD9U5V7_9ROSI</name>